<dbReference type="EMBL" id="JAQMWT010000350">
    <property type="protein sequence ID" value="KAJ8603502.1"/>
    <property type="molecule type" value="Genomic_DNA"/>
</dbReference>
<keyword evidence="1" id="KW-0472">Membrane</keyword>
<proteinExistence type="predicted"/>
<protein>
    <submittedName>
        <fullName evidence="2">Uncharacterized protein</fullName>
    </submittedName>
</protein>
<name>A0AAD7UFW9_9STRA</name>
<accession>A0AAD7UFW9</accession>
<organism evidence="2 3">
    <name type="scientific">Chrysophaeum taylorii</name>
    <dbReference type="NCBI Taxonomy" id="2483200"/>
    <lineage>
        <taxon>Eukaryota</taxon>
        <taxon>Sar</taxon>
        <taxon>Stramenopiles</taxon>
        <taxon>Ochrophyta</taxon>
        <taxon>Pelagophyceae</taxon>
        <taxon>Pelagomonadales</taxon>
        <taxon>Pelagomonadaceae</taxon>
        <taxon>Chrysophaeum</taxon>
    </lineage>
</organism>
<evidence type="ECO:0000313" key="3">
    <source>
        <dbReference type="Proteomes" id="UP001230188"/>
    </source>
</evidence>
<keyword evidence="1" id="KW-0812">Transmembrane</keyword>
<keyword evidence="1" id="KW-1133">Transmembrane helix</keyword>
<comment type="caution">
    <text evidence="2">The sequence shown here is derived from an EMBL/GenBank/DDBJ whole genome shotgun (WGS) entry which is preliminary data.</text>
</comment>
<dbReference type="AlphaFoldDB" id="A0AAD7UFW9"/>
<keyword evidence="3" id="KW-1185">Reference proteome</keyword>
<evidence type="ECO:0000313" key="2">
    <source>
        <dbReference type="EMBL" id="KAJ8603502.1"/>
    </source>
</evidence>
<dbReference type="Proteomes" id="UP001230188">
    <property type="component" value="Unassembled WGS sequence"/>
</dbReference>
<gene>
    <name evidence="2" type="ORF">CTAYLR_005112</name>
</gene>
<sequence>MAEPTKTRNPFHVDVPVATESPPVVAATAAPPGGPTESQATQFLFYERYSISPGPRGVAVLPAMCCCILTTLVIVLSCVYGTLVQPHIKVDEVVRGSSITAKLRNKNSYPATWRHFNVDLMLKIDSQVYRVLTFVREKSVTVGKGDSKDFYLSGASDVNEEAYLRMVSLCRLNGEAELKLRGSARGKMKNGAAARLRNVKSKWRTATCTYDFY</sequence>
<evidence type="ECO:0000256" key="1">
    <source>
        <dbReference type="SAM" id="Phobius"/>
    </source>
</evidence>
<feature type="transmembrane region" description="Helical" evidence="1">
    <location>
        <begin position="58"/>
        <end position="83"/>
    </location>
</feature>
<reference evidence="2" key="1">
    <citation type="submission" date="2023-01" db="EMBL/GenBank/DDBJ databases">
        <title>Metagenome sequencing of chrysophaentin producing Chrysophaeum taylorii.</title>
        <authorList>
            <person name="Davison J."/>
            <person name="Bewley C."/>
        </authorList>
    </citation>
    <scope>NUCLEOTIDE SEQUENCE</scope>
    <source>
        <strain evidence="2">NIES-1699</strain>
    </source>
</reference>